<name>K1QX82_MAGGI</name>
<dbReference type="Pfam" id="PF01425">
    <property type="entry name" value="Amidase"/>
    <property type="match status" value="1"/>
</dbReference>
<dbReference type="HOGENOM" id="CLU_173316_0_0_1"/>
<reference evidence="1" key="1">
    <citation type="journal article" date="2012" name="Nature">
        <title>The oyster genome reveals stress adaptation and complexity of shell formation.</title>
        <authorList>
            <person name="Zhang G."/>
            <person name="Fang X."/>
            <person name="Guo X."/>
            <person name="Li L."/>
            <person name="Luo R."/>
            <person name="Xu F."/>
            <person name="Yang P."/>
            <person name="Zhang L."/>
            <person name="Wang X."/>
            <person name="Qi H."/>
            <person name="Xiong Z."/>
            <person name="Que H."/>
            <person name="Xie Y."/>
            <person name="Holland P.W."/>
            <person name="Paps J."/>
            <person name="Zhu Y."/>
            <person name="Wu F."/>
            <person name="Chen Y."/>
            <person name="Wang J."/>
            <person name="Peng C."/>
            <person name="Meng J."/>
            <person name="Yang L."/>
            <person name="Liu J."/>
            <person name="Wen B."/>
            <person name="Zhang N."/>
            <person name="Huang Z."/>
            <person name="Zhu Q."/>
            <person name="Feng Y."/>
            <person name="Mount A."/>
            <person name="Hedgecock D."/>
            <person name="Xu Z."/>
            <person name="Liu Y."/>
            <person name="Domazet-Loso T."/>
            <person name="Du Y."/>
            <person name="Sun X."/>
            <person name="Zhang S."/>
            <person name="Liu B."/>
            <person name="Cheng P."/>
            <person name="Jiang X."/>
            <person name="Li J."/>
            <person name="Fan D."/>
            <person name="Wang W."/>
            <person name="Fu W."/>
            <person name="Wang T."/>
            <person name="Wang B."/>
            <person name="Zhang J."/>
            <person name="Peng Z."/>
            <person name="Li Y."/>
            <person name="Li N."/>
            <person name="Wang J."/>
            <person name="Chen M."/>
            <person name="He Y."/>
            <person name="Tan F."/>
            <person name="Song X."/>
            <person name="Zheng Q."/>
            <person name="Huang R."/>
            <person name="Yang H."/>
            <person name="Du X."/>
            <person name="Chen L."/>
            <person name="Yang M."/>
            <person name="Gaffney P.M."/>
            <person name="Wang S."/>
            <person name="Luo L."/>
            <person name="She Z."/>
            <person name="Ming Y."/>
            <person name="Huang W."/>
            <person name="Zhang S."/>
            <person name="Huang B."/>
            <person name="Zhang Y."/>
            <person name="Qu T."/>
            <person name="Ni P."/>
            <person name="Miao G."/>
            <person name="Wang J."/>
            <person name="Wang Q."/>
            <person name="Steinberg C.E."/>
            <person name="Wang H."/>
            <person name="Li N."/>
            <person name="Qian L."/>
            <person name="Zhang G."/>
            <person name="Li Y."/>
            <person name="Yang H."/>
            <person name="Liu X."/>
            <person name="Wang J."/>
            <person name="Yin Y."/>
            <person name="Wang J."/>
        </authorList>
    </citation>
    <scope>NUCLEOTIDE SEQUENCE [LARGE SCALE GENOMIC DNA]</scope>
    <source>
        <strain evidence="1">05x7-T-G4-1.051#20</strain>
    </source>
</reference>
<dbReference type="InParanoid" id="K1QX82"/>
<dbReference type="InterPro" id="IPR036928">
    <property type="entry name" value="AS_sf"/>
</dbReference>
<proteinExistence type="predicted"/>
<accession>K1QX82</accession>
<organism evidence="1">
    <name type="scientific">Magallana gigas</name>
    <name type="common">Pacific oyster</name>
    <name type="synonym">Crassostrea gigas</name>
    <dbReference type="NCBI Taxonomy" id="29159"/>
    <lineage>
        <taxon>Eukaryota</taxon>
        <taxon>Metazoa</taxon>
        <taxon>Spiralia</taxon>
        <taxon>Lophotrochozoa</taxon>
        <taxon>Mollusca</taxon>
        <taxon>Bivalvia</taxon>
        <taxon>Autobranchia</taxon>
        <taxon>Pteriomorphia</taxon>
        <taxon>Ostreida</taxon>
        <taxon>Ostreoidea</taxon>
        <taxon>Ostreidae</taxon>
        <taxon>Magallana</taxon>
    </lineage>
</organism>
<dbReference type="InterPro" id="IPR023631">
    <property type="entry name" value="Amidase_dom"/>
</dbReference>
<dbReference type="SUPFAM" id="SSF75304">
    <property type="entry name" value="Amidase signature (AS) enzymes"/>
    <property type="match status" value="1"/>
</dbReference>
<gene>
    <name evidence="1" type="ORF">CGI_10022967</name>
</gene>
<evidence type="ECO:0000313" key="1">
    <source>
        <dbReference type="EMBL" id="EKC38298.1"/>
    </source>
</evidence>
<dbReference type="PANTHER" id="PTHR11895:SF170">
    <property type="entry name" value="AMIDASE"/>
    <property type="match status" value="1"/>
</dbReference>
<dbReference type="GO" id="GO:0003824">
    <property type="term" value="F:catalytic activity"/>
    <property type="evidence" value="ECO:0007669"/>
    <property type="project" value="InterPro"/>
</dbReference>
<protein>
    <submittedName>
        <fullName evidence="1">Amidase</fullName>
    </submittedName>
</protein>
<dbReference type="InterPro" id="IPR000120">
    <property type="entry name" value="Amidase"/>
</dbReference>
<dbReference type="EMBL" id="JH819181">
    <property type="protein sequence ID" value="EKC38298.1"/>
    <property type="molecule type" value="Genomic_DNA"/>
</dbReference>
<dbReference type="Gene3D" id="3.90.1300.10">
    <property type="entry name" value="Amidase signature (AS) domain"/>
    <property type="match status" value="1"/>
</dbReference>
<dbReference type="PANTHER" id="PTHR11895">
    <property type="entry name" value="TRANSAMIDASE"/>
    <property type="match status" value="1"/>
</dbReference>
<sequence>MQRNYQNKFYGKAQNLVQHLTREYNRILKDYDVIVMPTLPAKAFKLPSKEHSVYETLKLELDMIRNTAPFNATGHPALSVNAGLSEGLPCGMMIVGRMFDDLTVLQVARAVEKTFGDKP</sequence>
<dbReference type="AlphaFoldDB" id="K1QX82"/>